<dbReference type="GO" id="GO:0016987">
    <property type="term" value="F:sigma factor activity"/>
    <property type="evidence" value="ECO:0007669"/>
    <property type="project" value="UniProtKB-KW"/>
</dbReference>
<evidence type="ECO:0000256" key="3">
    <source>
        <dbReference type="ARBA" id="ARBA00023082"/>
    </source>
</evidence>
<evidence type="ECO:0000256" key="5">
    <source>
        <dbReference type="ARBA" id="ARBA00023163"/>
    </source>
</evidence>
<keyword evidence="9" id="KW-1185">Reference proteome</keyword>
<dbReference type="KEGG" id="ppsc:EHS13_33555"/>
<dbReference type="SUPFAM" id="SSF88659">
    <property type="entry name" value="Sigma3 and sigma4 domains of RNA polymerase sigma factors"/>
    <property type="match status" value="1"/>
</dbReference>
<dbReference type="InterPro" id="IPR013325">
    <property type="entry name" value="RNA_pol_sigma_r2"/>
</dbReference>
<dbReference type="Gene3D" id="1.10.10.10">
    <property type="entry name" value="Winged helix-like DNA-binding domain superfamily/Winged helix DNA-binding domain"/>
    <property type="match status" value="1"/>
</dbReference>
<dbReference type="Pfam" id="PF08281">
    <property type="entry name" value="Sigma70_r4_2"/>
    <property type="match status" value="1"/>
</dbReference>
<dbReference type="EMBL" id="CP034235">
    <property type="protein sequence ID" value="QGQ99439.1"/>
    <property type="molecule type" value="Genomic_DNA"/>
</dbReference>
<accession>A0A6B8RUF6</accession>
<dbReference type="InterPro" id="IPR039425">
    <property type="entry name" value="RNA_pol_sigma-70-like"/>
</dbReference>
<protein>
    <submittedName>
        <fullName evidence="8">Sigma-70 family RNA polymerase sigma factor</fullName>
    </submittedName>
</protein>
<reference evidence="9" key="1">
    <citation type="submission" date="2018-11" db="EMBL/GenBank/DDBJ databases">
        <title>Complete genome sequence of Paenibacillus sp. ML311-T8.</title>
        <authorList>
            <person name="Nam Y.-D."/>
            <person name="Kang J."/>
            <person name="Chung W.-H."/>
            <person name="Park Y.S."/>
        </authorList>
    </citation>
    <scope>NUCLEOTIDE SEQUENCE [LARGE SCALE GENOMIC DNA]</scope>
    <source>
        <strain evidence="9">ML311-T8</strain>
    </source>
</reference>
<dbReference type="Proteomes" id="UP000426246">
    <property type="component" value="Chromosome"/>
</dbReference>
<dbReference type="GO" id="GO:0003677">
    <property type="term" value="F:DNA binding"/>
    <property type="evidence" value="ECO:0007669"/>
    <property type="project" value="UniProtKB-KW"/>
</dbReference>
<keyword evidence="2" id="KW-0805">Transcription regulation</keyword>
<comment type="similarity">
    <text evidence="1">Belongs to the sigma-70 factor family. ECF subfamily.</text>
</comment>
<dbReference type="PANTHER" id="PTHR43133">
    <property type="entry name" value="RNA POLYMERASE ECF-TYPE SIGMA FACTO"/>
    <property type="match status" value="1"/>
</dbReference>
<dbReference type="InterPro" id="IPR036388">
    <property type="entry name" value="WH-like_DNA-bd_sf"/>
</dbReference>
<dbReference type="InterPro" id="IPR007627">
    <property type="entry name" value="RNA_pol_sigma70_r2"/>
</dbReference>
<evidence type="ECO:0000313" key="9">
    <source>
        <dbReference type="Proteomes" id="UP000426246"/>
    </source>
</evidence>
<organism evidence="8 9">
    <name type="scientific">Paenibacillus psychroresistens</name>
    <dbReference type="NCBI Taxonomy" id="1778678"/>
    <lineage>
        <taxon>Bacteria</taxon>
        <taxon>Bacillati</taxon>
        <taxon>Bacillota</taxon>
        <taxon>Bacilli</taxon>
        <taxon>Bacillales</taxon>
        <taxon>Paenibacillaceae</taxon>
        <taxon>Paenibacillus</taxon>
    </lineage>
</organism>
<evidence type="ECO:0000259" key="7">
    <source>
        <dbReference type="Pfam" id="PF08281"/>
    </source>
</evidence>
<dbReference type="SUPFAM" id="SSF88946">
    <property type="entry name" value="Sigma2 domain of RNA polymerase sigma factors"/>
    <property type="match status" value="1"/>
</dbReference>
<dbReference type="PANTHER" id="PTHR43133:SF8">
    <property type="entry name" value="RNA POLYMERASE SIGMA FACTOR HI_1459-RELATED"/>
    <property type="match status" value="1"/>
</dbReference>
<dbReference type="NCBIfam" id="TIGR02937">
    <property type="entry name" value="sigma70-ECF"/>
    <property type="match status" value="1"/>
</dbReference>
<proteinExistence type="inferred from homology"/>
<evidence type="ECO:0000259" key="6">
    <source>
        <dbReference type="Pfam" id="PF04542"/>
    </source>
</evidence>
<keyword evidence="5" id="KW-0804">Transcription</keyword>
<keyword evidence="3" id="KW-0731">Sigma factor</keyword>
<evidence type="ECO:0000313" key="8">
    <source>
        <dbReference type="EMBL" id="QGQ99439.1"/>
    </source>
</evidence>
<name>A0A6B8RUF6_9BACL</name>
<feature type="domain" description="RNA polymerase sigma factor 70 region 4 type 2" evidence="7">
    <location>
        <begin position="145"/>
        <end position="188"/>
    </location>
</feature>
<feature type="domain" description="RNA polymerase sigma-70 region 2" evidence="6">
    <location>
        <begin position="43"/>
        <end position="108"/>
    </location>
</feature>
<evidence type="ECO:0000256" key="2">
    <source>
        <dbReference type="ARBA" id="ARBA00023015"/>
    </source>
</evidence>
<sequence length="207" mass="24366">MSHFISPNCIFSKAAMKVGIAMEIEELINKVRQGDSAAFEGIIRLFEQKIYTYCYFLLGDRQEAEDAAQDTFFKTFQIIGTYDTKGSFTAWLYKIAENHCRNLLKRKRKWMHLLPLFRPESQAKSAELIFSEQMGTEMPYWFSGLTIAEKKMLVLRIEEDYSFEEIARILEISTATARKRFERLKKKLRSKNKLKEGIIRHEQQLEL</sequence>
<evidence type="ECO:0000256" key="4">
    <source>
        <dbReference type="ARBA" id="ARBA00023125"/>
    </source>
</evidence>
<dbReference type="AlphaFoldDB" id="A0A6B8RUF6"/>
<evidence type="ECO:0000256" key="1">
    <source>
        <dbReference type="ARBA" id="ARBA00010641"/>
    </source>
</evidence>
<dbReference type="InterPro" id="IPR013249">
    <property type="entry name" value="RNA_pol_sigma70_r4_t2"/>
</dbReference>
<dbReference type="Gene3D" id="1.10.1740.10">
    <property type="match status" value="1"/>
</dbReference>
<dbReference type="CDD" id="cd06171">
    <property type="entry name" value="Sigma70_r4"/>
    <property type="match status" value="1"/>
</dbReference>
<dbReference type="InterPro" id="IPR014284">
    <property type="entry name" value="RNA_pol_sigma-70_dom"/>
</dbReference>
<dbReference type="GO" id="GO:0006352">
    <property type="term" value="P:DNA-templated transcription initiation"/>
    <property type="evidence" value="ECO:0007669"/>
    <property type="project" value="InterPro"/>
</dbReference>
<dbReference type="InterPro" id="IPR013324">
    <property type="entry name" value="RNA_pol_sigma_r3/r4-like"/>
</dbReference>
<keyword evidence="4" id="KW-0238">DNA-binding</keyword>
<dbReference type="Pfam" id="PF04542">
    <property type="entry name" value="Sigma70_r2"/>
    <property type="match status" value="1"/>
</dbReference>
<gene>
    <name evidence="8" type="ORF">EHS13_33555</name>
</gene>